<evidence type="ECO:0000256" key="5">
    <source>
        <dbReference type="ARBA" id="ARBA00023136"/>
    </source>
</evidence>
<dbReference type="RefSeq" id="WP_165237256.1">
    <property type="nucleotide sequence ID" value="NZ_CP049257.1"/>
</dbReference>
<feature type="domain" description="ABC3 transporter permease C-terminal" evidence="9">
    <location>
        <begin position="742"/>
        <end position="858"/>
    </location>
</feature>
<evidence type="ECO:0000256" key="2">
    <source>
        <dbReference type="ARBA" id="ARBA00022475"/>
    </source>
</evidence>
<evidence type="ECO:0000256" key="4">
    <source>
        <dbReference type="ARBA" id="ARBA00022989"/>
    </source>
</evidence>
<comment type="subcellular location">
    <subcellularLocation>
        <location evidence="1">Cell membrane</location>
        <topology evidence="1">Multi-pass membrane protein</topology>
    </subcellularLocation>
</comment>
<keyword evidence="11" id="KW-1185">Reference proteome</keyword>
<evidence type="ECO:0000259" key="9">
    <source>
        <dbReference type="Pfam" id="PF02687"/>
    </source>
</evidence>
<feature type="transmembrane region" description="Helical" evidence="8">
    <location>
        <begin position="833"/>
        <end position="857"/>
    </location>
</feature>
<evidence type="ECO:0000256" key="7">
    <source>
        <dbReference type="SAM" id="MobiDB-lite"/>
    </source>
</evidence>
<feature type="transmembrane region" description="Helical" evidence="8">
    <location>
        <begin position="785"/>
        <end position="813"/>
    </location>
</feature>
<dbReference type="Pfam" id="PF02687">
    <property type="entry name" value="FtsX"/>
    <property type="match status" value="2"/>
</dbReference>
<proteinExistence type="inferred from homology"/>
<evidence type="ECO:0000313" key="10">
    <source>
        <dbReference type="EMBL" id="QIG45066.1"/>
    </source>
</evidence>
<feature type="transmembrane region" description="Helical" evidence="8">
    <location>
        <begin position="324"/>
        <end position="350"/>
    </location>
</feature>
<keyword evidence="3 8" id="KW-0812">Transmembrane</keyword>
<dbReference type="InterPro" id="IPR050250">
    <property type="entry name" value="Macrolide_Exporter_MacB"/>
</dbReference>
<dbReference type="AlphaFoldDB" id="A0A6G6WIN6"/>
<accession>A0A6G6WIN6</accession>
<evidence type="ECO:0000256" key="1">
    <source>
        <dbReference type="ARBA" id="ARBA00004651"/>
    </source>
</evidence>
<organism evidence="10 11">
    <name type="scientific">Nocardioides anomalus</name>
    <dbReference type="NCBI Taxonomy" id="2712223"/>
    <lineage>
        <taxon>Bacteria</taxon>
        <taxon>Bacillati</taxon>
        <taxon>Actinomycetota</taxon>
        <taxon>Actinomycetes</taxon>
        <taxon>Propionibacteriales</taxon>
        <taxon>Nocardioidaceae</taxon>
        <taxon>Nocardioides</taxon>
    </lineage>
</organism>
<feature type="domain" description="ABC3 transporter permease C-terminal" evidence="9">
    <location>
        <begin position="281"/>
        <end position="399"/>
    </location>
</feature>
<name>A0A6G6WIN6_9ACTN</name>
<dbReference type="Proteomes" id="UP000502996">
    <property type="component" value="Chromosome"/>
</dbReference>
<evidence type="ECO:0000256" key="3">
    <source>
        <dbReference type="ARBA" id="ARBA00022692"/>
    </source>
</evidence>
<keyword evidence="4 8" id="KW-1133">Transmembrane helix</keyword>
<feature type="transmembrane region" description="Helical" evidence="8">
    <location>
        <begin position="446"/>
        <end position="472"/>
    </location>
</feature>
<dbReference type="InterPro" id="IPR003838">
    <property type="entry name" value="ABC3_permease_C"/>
</dbReference>
<protein>
    <submittedName>
        <fullName evidence="10">ABC transporter permease</fullName>
    </submittedName>
</protein>
<feature type="transmembrane region" description="Helical" evidence="8">
    <location>
        <begin position="493"/>
        <end position="514"/>
    </location>
</feature>
<dbReference type="GO" id="GO:0005886">
    <property type="term" value="C:plasma membrane"/>
    <property type="evidence" value="ECO:0007669"/>
    <property type="project" value="UniProtKB-SubCell"/>
</dbReference>
<dbReference type="PANTHER" id="PTHR30572:SF4">
    <property type="entry name" value="ABC TRANSPORTER PERMEASE YTRF"/>
    <property type="match status" value="1"/>
</dbReference>
<evidence type="ECO:0000256" key="6">
    <source>
        <dbReference type="ARBA" id="ARBA00038076"/>
    </source>
</evidence>
<feature type="transmembrane region" description="Helical" evidence="8">
    <location>
        <begin position="370"/>
        <end position="394"/>
    </location>
</feature>
<dbReference type="KEGG" id="nano:G5V58_21920"/>
<gene>
    <name evidence="10" type="ORF">G5V58_21920</name>
</gene>
<feature type="transmembrane region" description="Helical" evidence="8">
    <location>
        <begin position="415"/>
        <end position="434"/>
    </location>
</feature>
<comment type="similarity">
    <text evidence="6">Belongs to the ABC-4 integral membrane protein family.</text>
</comment>
<dbReference type="EMBL" id="CP049257">
    <property type="protein sequence ID" value="QIG45066.1"/>
    <property type="molecule type" value="Genomic_DNA"/>
</dbReference>
<keyword evidence="2" id="KW-1003">Cell membrane</keyword>
<feature type="transmembrane region" description="Helical" evidence="8">
    <location>
        <begin position="275"/>
        <end position="299"/>
    </location>
</feature>
<evidence type="ECO:0000256" key="8">
    <source>
        <dbReference type="SAM" id="Phobius"/>
    </source>
</evidence>
<keyword evidence="5 8" id="KW-0472">Membrane</keyword>
<dbReference type="PANTHER" id="PTHR30572">
    <property type="entry name" value="MEMBRANE COMPONENT OF TRANSPORTER-RELATED"/>
    <property type="match status" value="1"/>
</dbReference>
<dbReference type="GO" id="GO:0022857">
    <property type="term" value="F:transmembrane transporter activity"/>
    <property type="evidence" value="ECO:0007669"/>
    <property type="project" value="TreeGrafter"/>
</dbReference>
<feature type="transmembrane region" description="Helical" evidence="8">
    <location>
        <begin position="737"/>
        <end position="764"/>
    </location>
</feature>
<feature type="region of interest" description="Disordered" evidence="7">
    <location>
        <begin position="73"/>
        <end position="101"/>
    </location>
</feature>
<sequence length="868" mass="88634">MRSLSAWRLPLRLARRDAVRHRARSALVLLMIALPVLAVTAADVLISTSSVSGPESLDRRLGSAQALVTVTDGIQDVQQRPDPEDGFPNLQGDGESPAPDADQVASLLDGARLLDLRQGQVQIATDDGRTDAQAVETDLSDPVTDGLFRLTSGRLPRAAGEVVVNQALLDEGYDVGDRLDLTADGAPAAPTIVGVAESATVRGFPVAAGPLDTLGVQTEGATTWLVDGGAVSWATVRQLNAIGALVASRSVIEHPPPSSQWPPGLQPGSSDDSSLAVIGLVVVMALIEVVLLAGPAFAVSARKQQRSLALLAATGGTPPQARRVVVAGAVVLGGVGAAIGVVLGIGVARLAQPLFQARSVEWFGPFQVSWLHLLGVAAFGLLSAVLAAAVPAYLASRQDVVAVLAGRRGDRPPSLRSPLLGLVLLGAGIAGSVAGATRSSGGELLIAASAIPAVLGMVLLVPVVLAGLARLSGRLPLALRYAVRDADRHRTRTVPAVSAVAATVAGVVALGIGMSSDAAENQATYQPSLPRGVAMVSGADPDTSWDSLRAIVQRTLPGATITAQRGLTDEDSYTEVLDGDEPLVSSSGGAVGANIMVSDDDLPLGLLGVSAADARRARAALAAGEVVAFANSRRPDGPVALVTHRFDPTTGEDQGVRRAQADATFVTVDGTWPGPAAVVPTAVADQLQTEPRTVSLAVTGVSVSEDQEKAVDEGLTAVAQYASMYVERGYQADDATVIIQIVLVLLGGVLMLGGTLTATFLALSDARPDLATLAAIGASPRTRRAVAAAYAVVVGVVGAVLGAAVGFIPGVAVSRPLTTANYNDGPSGPYLDVPWLMVFGLVVLLPAVTALVVGIAARSRLPLVARLD</sequence>
<reference evidence="10 11" key="1">
    <citation type="submission" date="2020-02" db="EMBL/GenBank/DDBJ databases">
        <title>Full genome sequence of Nocardioides sp. R-3366.</title>
        <authorList>
            <person name="Im W.-T."/>
        </authorList>
    </citation>
    <scope>NUCLEOTIDE SEQUENCE [LARGE SCALE GENOMIC DNA]</scope>
    <source>
        <strain evidence="10 11">R-3366</strain>
    </source>
</reference>
<evidence type="ECO:0000313" key="11">
    <source>
        <dbReference type="Proteomes" id="UP000502996"/>
    </source>
</evidence>